<evidence type="ECO:0000256" key="9">
    <source>
        <dbReference type="HAMAP-Rule" id="MF_00181"/>
    </source>
</evidence>
<keyword evidence="8 9" id="KW-0464">Manganese</keyword>
<evidence type="ECO:0000256" key="5">
    <source>
        <dbReference type="ARBA" id="ARBA00022670"/>
    </source>
</evidence>
<dbReference type="InterPro" id="IPR000819">
    <property type="entry name" value="Peptidase_M17_C"/>
</dbReference>
<dbReference type="EC" id="3.4.11.10" evidence="9"/>
<evidence type="ECO:0000256" key="2">
    <source>
        <dbReference type="ARBA" id="ARBA00000967"/>
    </source>
</evidence>
<dbReference type="InterPro" id="IPR023042">
    <property type="entry name" value="Peptidase_M17_leu_NH2_pept"/>
</dbReference>
<dbReference type="GO" id="GO:0005737">
    <property type="term" value="C:cytoplasm"/>
    <property type="evidence" value="ECO:0007669"/>
    <property type="project" value="UniProtKB-SubCell"/>
</dbReference>
<evidence type="ECO:0000256" key="7">
    <source>
        <dbReference type="ARBA" id="ARBA00022801"/>
    </source>
</evidence>
<dbReference type="NCBIfam" id="NF002074">
    <property type="entry name" value="PRK00913.1-4"/>
    <property type="match status" value="1"/>
</dbReference>
<dbReference type="PANTHER" id="PTHR11963:SF23">
    <property type="entry name" value="CYTOSOL AMINOPEPTIDASE"/>
    <property type="match status" value="1"/>
</dbReference>
<dbReference type="InterPro" id="IPR011356">
    <property type="entry name" value="Leucine_aapep/pepB"/>
</dbReference>
<feature type="binding site" evidence="9">
    <location>
        <position position="295"/>
    </location>
    <ligand>
        <name>Mn(2+)</name>
        <dbReference type="ChEBI" id="CHEBI:29035"/>
        <label>2</label>
    </ligand>
</feature>
<comment type="subcellular location">
    <subcellularLocation>
        <location evidence="9">Cytoplasm</location>
    </subcellularLocation>
</comment>
<dbReference type="Gene3D" id="3.40.630.10">
    <property type="entry name" value="Zn peptidases"/>
    <property type="match status" value="1"/>
</dbReference>
<dbReference type="OrthoDB" id="9809354at2"/>
<dbReference type="AlphaFoldDB" id="A0A451D3I6"/>
<dbReference type="Pfam" id="PF02789">
    <property type="entry name" value="Peptidase_M17_N"/>
    <property type="match status" value="1"/>
</dbReference>
<evidence type="ECO:0000256" key="1">
    <source>
        <dbReference type="ARBA" id="ARBA00000135"/>
    </source>
</evidence>
<proteinExistence type="inferred from homology"/>
<evidence type="ECO:0000256" key="6">
    <source>
        <dbReference type="ARBA" id="ARBA00022723"/>
    </source>
</evidence>
<feature type="binding site" evidence="9">
    <location>
        <position position="272"/>
    </location>
    <ligand>
        <name>Mn(2+)</name>
        <dbReference type="ChEBI" id="CHEBI:29035"/>
        <label>2</label>
    </ligand>
</feature>
<dbReference type="PROSITE" id="PS00631">
    <property type="entry name" value="CYTOSOL_AP"/>
    <property type="match status" value="1"/>
</dbReference>
<dbReference type="Pfam" id="PF00883">
    <property type="entry name" value="Peptidase_M17"/>
    <property type="match status" value="1"/>
</dbReference>
<feature type="active site" evidence="9">
    <location>
        <position position="284"/>
    </location>
</feature>
<dbReference type="EMBL" id="LR217703">
    <property type="protein sequence ID" value="VFP80218.1"/>
    <property type="molecule type" value="Genomic_DNA"/>
</dbReference>
<dbReference type="EC" id="3.4.11.1" evidence="9"/>
<feature type="binding site" evidence="9">
    <location>
        <position position="356"/>
    </location>
    <ligand>
        <name>Mn(2+)</name>
        <dbReference type="ChEBI" id="CHEBI:29035"/>
        <label>2</label>
    </ligand>
</feature>
<evidence type="ECO:0000256" key="4">
    <source>
        <dbReference type="ARBA" id="ARBA00022438"/>
    </source>
</evidence>
<sequence>MKFSIKIYNLETQCTDCLIVGIFESRRLSFIAEKLDIISNGYIRSIVNYSAIQWKIGQSLLLHNIPNVNSKSILLVGCGKTGETNIKKYKMIINKVIHALKDAGITEAIYCLIEVPVHVKEYNAYWKIRHIIETTHDELYRFQNLKTKKETSSPLLRKIALNLSTRDEVTIGTYAIQHSLAVVAGVKIAKDLGNMPPNICNSIYLNLQAHKLAEIYSDTITIDSIRQKEMQELGMNAYLAVNRSSKNEPIMSVIKYQGNKDTYLRPIILIGKGVTFDSGGISLKPATNMDEMKYDMCGAASVCGIMKTVAELNLPLNIIGIMAGCENMPGSHAYCPGEVINTMSGQTIEILNTDAEGRLILCDTLTYVERFKPDIVIDIATLTGSCVVALGHHYSGLLSNYKPLVKELMIAAEQSGDHIWRLPITDEYQTQLDSNIADMTNIGGRYAGTITAACFLERFTRKYHWAHLDIAGTAWKSKKNKGATGRPVPLLSQFLINRSKLKKT</sequence>
<feature type="domain" description="Cytosol aminopeptidase" evidence="10">
    <location>
        <begin position="352"/>
        <end position="359"/>
    </location>
</feature>
<evidence type="ECO:0000256" key="3">
    <source>
        <dbReference type="ARBA" id="ARBA00009528"/>
    </source>
</evidence>
<comment type="function">
    <text evidence="9">Presumably involved in the processing and regular turnover of intracellular proteins. Catalyzes the removal of unsubstituted N-terminal amino acids from various peptides.</text>
</comment>
<dbReference type="PRINTS" id="PR00481">
    <property type="entry name" value="LAMNOPPTDASE"/>
</dbReference>
<name>A0A451D3I6_9GAMM</name>
<dbReference type="FunFam" id="3.40.630.10:FF:000004">
    <property type="entry name" value="Probable cytosol aminopeptidase"/>
    <property type="match status" value="1"/>
</dbReference>
<dbReference type="HAMAP" id="MF_00181">
    <property type="entry name" value="Cytosol_peptidase_M17"/>
    <property type="match status" value="1"/>
</dbReference>
<feature type="binding site" evidence="9">
    <location>
        <position position="356"/>
    </location>
    <ligand>
        <name>Mn(2+)</name>
        <dbReference type="ChEBI" id="CHEBI:29035"/>
        <label>1</label>
    </ligand>
</feature>
<dbReference type="Proteomes" id="UP000294412">
    <property type="component" value="Chromosome"/>
</dbReference>
<feature type="binding site" evidence="9">
    <location>
        <position position="354"/>
    </location>
    <ligand>
        <name>Mn(2+)</name>
        <dbReference type="ChEBI" id="CHEBI:29035"/>
        <label>1</label>
    </ligand>
</feature>
<dbReference type="CDD" id="cd00433">
    <property type="entry name" value="Peptidase_M17"/>
    <property type="match status" value="1"/>
</dbReference>
<dbReference type="Gene3D" id="3.40.220.10">
    <property type="entry name" value="Leucine Aminopeptidase, subunit E, domain 1"/>
    <property type="match status" value="1"/>
</dbReference>
<keyword evidence="6 9" id="KW-0479">Metal-binding</keyword>
<keyword evidence="5 9" id="KW-0645">Protease</keyword>
<dbReference type="InterPro" id="IPR008283">
    <property type="entry name" value="Peptidase_M17_N"/>
</dbReference>
<evidence type="ECO:0000313" key="11">
    <source>
        <dbReference type="EMBL" id="VFP80218.1"/>
    </source>
</evidence>
<organism evidence="11 12">
    <name type="scientific">Candidatus Erwinia haradaeae</name>
    <dbReference type="NCBI Taxonomy" id="1922217"/>
    <lineage>
        <taxon>Bacteria</taxon>
        <taxon>Pseudomonadati</taxon>
        <taxon>Pseudomonadota</taxon>
        <taxon>Gammaproteobacteria</taxon>
        <taxon>Enterobacterales</taxon>
        <taxon>Erwiniaceae</taxon>
        <taxon>Erwinia</taxon>
    </lineage>
</organism>
<keyword evidence="9" id="KW-0963">Cytoplasm</keyword>
<feature type="binding site" evidence="9">
    <location>
        <position position="277"/>
    </location>
    <ligand>
        <name>Mn(2+)</name>
        <dbReference type="ChEBI" id="CHEBI:29035"/>
        <label>1</label>
    </ligand>
</feature>
<reference evidence="11 12" key="1">
    <citation type="submission" date="2019-02" db="EMBL/GenBank/DDBJ databases">
        <authorList>
            <person name="Manzano-Marin A."/>
            <person name="Manzano-Marin A."/>
        </authorList>
    </citation>
    <scope>NUCLEOTIDE SEQUENCE [LARGE SCALE GENOMIC DNA]</scope>
    <source>
        <strain evidence="11 12">ErCicuneomaculata</strain>
    </source>
</reference>
<dbReference type="SUPFAM" id="SSF53187">
    <property type="entry name" value="Zn-dependent exopeptidases"/>
    <property type="match status" value="1"/>
</dbReference>
<feature type="active site" evidence="9">
    <location>
        <position position="358"/>
    </location>
</feature>
<dbReference type="PANTHER" id="PTHR11963">
    <property type="entry name" value="LEUCINE AMINOPEPTIDASE-RELATED"/>
    <property type="match status" value="1"/>
</dbReference>
<dbReference type="SUPFAM" id="SSF52949">
    <property type="entry name" value="Macro domain-like"/>
    <property type="match status" value="1"/>
</dbReference>
<protein>
    <recommendedName>
        <fullName evidence="9">Probable cytosol aminopeptidase</fullName>
        <ecNumber evidence="9">3.4.11.1</ecNumber>
    </recommendedName>
    <alternativeName>
        <fullName evidence="9">Leucine aminopeptidase</fullName>
        <shortName evidence="9">LAP</shortName>
        <ecNumber evidence="9">3.4.11.10</ecNumber>
    </alternativeName>
    <alternativeName>
        <fullName evidence="9">Leucyl aminopeptidase</fullName>
    </alternativeName>
</protein>
<evidence type="ECO:0000259" key="10">
    <source>
        <dbReference type="PROSITE" id="PS00631"/>
    </source>
</evidence>
<comment type="similarity">
    <text evidence="3 9">Belongs to the peptidase M17 family.</text>
</comment>
<evidence type="ECO:0000256" key="8">
    <source>
        <dbReference type="ARBA" id="ARBA00023211"/>
    </source>
</evidence>
<comment type="cofactor">
    <cofactor evidence="9">
        <name>Mn(2+)</name>
        <dbReference type="ChEBI" id="CHEBI:29035"/>
    </cofactor>
    <text evidence="9">Binds 2 manganese ions per subunit.</text>
</comment>
<gene>
    <name evidence="9 11" type="primary">pepA</name>
    <name evidence="11" type="ORF">ERCICUMA2628_604</name>
</gene>
<comment type="catalytic activity">
    <reaction evidence="2 9">
        <text>Release of an N-terminal amino acid, preferentially leucine, but not glutamic or aspartic acids.</text>
        <dbReference type="EC" id="3.4.11.10"/>
    </reaction>
</comment>
<dbReference type="GO" id="GO:0070006">
    <property type="term" value="F:metalloaminopeptidase activity"/>
    <property type="evidence" value="ECO:0007669"/>
    <property type="project" value="InterPro"/>
</dbReference>
<comment type="catalytic activity">
    <reaction evidence="1 9">
        <text>Release of an N-terminal amino acid, Xaa-|-Yaa-, in which Xaa is preferably Leu, but may be other amino acids including Pro although not Arg or Lys, and Yaa may be Pro. Amino acid amides and methyl esters are also readily hydrolyzed, but rates on arylamides are exceedingly low.</text>
        <dbReference type="EC" id="3.4.11.1"/>
    </reaction>
</comment>
<keyword evidence="4 9" id="KW-0031">Aminopeptidase</keyword>
<keyword evidence="7 9" id="KW-0378">Hydrolase</keyword>
<evidence type="ECO:0000313" key="12">
    <source>
        <dbReference type="Proteomes" id="UP000294412"/>
    </source>
</evidence>
<feature type="binding site" evidence="9">
    <location>
        <position position="277"/>
    </location>
    <ligand>
        <name>Mn(2+)</name>
        <dbReference type="ChEBI" id="CHEBI:29035"/>
        <label>2</label>
    </ligand>
</feature>
<dbReference type="InterPro" id="IPR043472">
    <property type="entry name" value="Macro_dom-like"/>
</dbReference>
<dbReference type="RefSeq" id="WP_157993754.1">
    <property type="nucleotide sequence ID" value="NZ_LR217703.1"/>
</dbReference>
<dbReference type="GO" id="GO:0030145">
    <property type="term" value="F:manganese ion binding"/>
    <property type="evidence" value="ECO:0007669"/>
    <property type="project" value="UniProtKB-UniRule"/>
</dbReference>
<accession>A0A451D3I6</accession>
<dbReference type="GO" id="GO:0006508">
    <property type="term" value="P:proteolysis"/>
    <property type="evidence" value="ECO:0007669"/>
    <property type="project" value="UniProtKB-KW"/>
</dbReference>